<accession>A0AAD6SJ34</accession>
<dbReference type="AlphaFoldDB" id="A0AAD6SJ34"/>
<evidence type="ECO:0000313" key="2">
    <source>
        <dbReference type="EMBL" id="KAJ7027963.1"/>
    </source>
</evidence>
<feature type="region of interest" description="Disordered" evidence="1">
    <location>
        <begin position="102"/>
        <end position="124"/>
    </location>
</feature>
<keyword evidence="3" id="KW-1185">Reference proteome</keyword>
<evidence type="ECO:0000256" key="1">
    <source>
        <dbReference type="SAM" id="MobiDB-lite"/>
    </source>
</evidence>
<protein>
    <submittedName>
        <fullName evidence="2">Uncharacterized protein</fullName>
    </submittedName>
</protein>
<dbReference type="EMBL" id="JARJCM010000117">
    <property type="protein sequence ID" value="KAJ7027963.1"/>
    <property type="molecule type" value="Genomic_DNA"/>
</dbReference>
<comment type="caution">
    <text evidence="2">The sequence shown here is derived from an EMBL/GenBank/DDBJ whole genome shotgun (WGS) entry which is preliminary data.</text>
</comment>
<dbReference type="Proteomes" id="UP001218188">
    <property type="component" value="Unassembled WGS sequence"/>
</dbReference>
<proteinExistence type="predicted"/>
<gene>
    <name evidence="2" type="ORF">C8F04DRAFT_1188979</name>
</gene>
<organism evidence="2 3">
    <name type="scientific">Mycena alexandri</name>
    <dbReference type="NCBI Taxonomy" id="1745969"/>
    <lineage>
        <taxon>Eukaryota</taxon>
        <taxon>Fungi</taxon>
        <taxon>Dikarya</taxon>
        <taxon>Basidiomycota</taxon>
        <taxon>Agaricomycotina</taxon>
        <taxon>Agaricomycetes</taxon>
        <taxon>Agaricomycetidae</taxon>
        <taxon>Agaricales</taxon>
        <taxon>Marasmiineae</taxon>
        <taxon>Mycenaceae</taxon>
        <taxon>Mycena</taxon>
    </lineage>
</organism>
<name>A0AAD6SJ34_9AGAR</name>
<reference evidence="2" key="1">
    <citation type="submission" date="2023-03" db="EMBL/GenBank/DDBJ databases">
        <title>Massive genome expansion in bonnet fungi (Mycena s.s.) driven by repeated elements and novel gene families across ecological guilds.</title>
        <authorList>
            <consortium name="Lawrence Berkeley National Laboratory"/>
            <person name="Harder C.B."/>
            <person name="Miyauchi S."/>
            <person name="Viragh M."/>
            <person name="Kuo A."/>
            <person name="Thoen E."/>
            <person name="Andreopoulos B."/>
            <person name="Lu D."/>
            <person name="Skrede I."/>
            <person name="Drula E."/>
            <person name="Henrissat B."/>
            <person name="Morin E."/>
            <person name="Kohler A."/>
            <person name="Barry K."/>
            <person name="LaButti K."/>
            <person name="Morin E."/>
            <person name="Salamov A."/>
            <person name="Lipzen A."/>
            <person name="Mereny Z."/>
            <person name="Hegedus B."/>
            <person name="Baldrian P."/>
            <person name="Stursova M."/>
            <person name="Weitz H."/>
            <person name="Taylor A."/>
            <person name="Grigoriev I.V."/>
            <person name="Nagy L.G."/>
            <person name="Martin F."/>
            <person name="Kauserud H."/>
        </authorList>
    </citation>
    <scope>NUCLEOTIDE SEQUENCE</scope>
    <source>
        <strain evidence="2">CBHHK200</strain>
    </source>
</reference>
<evidence type="ECO:0000313" key="3">
    <source>
        <dbReference type="Proteomes" id="UP001218188"/>
    </source>
</evidence>
<sequence length="310" mass="34240">MVSVDTNDPPILVFTYGVSSTTVTYGLPQAKQLELLQKHRTRHYKARARLLRARAKARGNRHEHPVPNMRDYDLCCEYYREVYTMQAASSASLYQGASEYYASDSESEPGTSTTDPSMPPLDPVVKGQVLLADSPDASAFTAADAADDASTAASAAEGGDVVGAGTHASVPNLQKGKRHVNVDDLLFPNGFIPVAELPDNIRFSPTSIPRELSVHTDSGSLERVWSLLNEVNRPQYHDMVGRGRRHNVWEDYEPPAHRLKIFVRTGARIVNCRCENGKHTSFERRQAYAFSDGEGNIVAKRSKSLLLELP</sequence>